<evidence type="ECO:0000256" key="1">
    <source>
        <dbReference type="SAM" id="Phobius"/>
    </source>
</evidence>
<keyword evidence="1" id="KW-1133">Transmembrane helix</keyword>
<dbReference type="OrthoDB" id="3261349at2759"/>
<dbReference type="Proteomes" id="UP000016930">
    <property type="component" value="Unassembled WGS sequence"/>
</dbReference>
<evidence type="ECO:0000313" key="3">
    <source>
        <dbReference type="Proteomes" id="UP000016930"/>
    </source>
</evidence>
<dbReference type="EMBL" id="KB445796">
    <property type="protein sequence ID" value="EMD37756.1"/>
    <property type="molecule type" value="Genomic_DNA"/>
</dbReference>
<keyword evidence="1" id="KW-0472">Membrane</keyword>
<evidence type="ECO:0000313" key="2">
    <source>
        <dbReference type="EMBL" id="EMD37756.1"/>
    </source>
</evidence>
<sequence>MFHQSYTVFNQCTIAAILLIRTYALYDRGRRILILLAATIVVGATVAIWSVTSEGNLSNSTESILHRHGCDLSISYQQGLRLISAWASVLTFDTLVFVLTVSRAIQSNGLWRGGLLRLMVRDGAAYYGVMVIVNIAGIITNLTPVSTARGMCTSLTNVISSTLVSRIMLNIRDPKRRVLVDCRISLGGITLETPASECTHPVSEEFDDVMIIA</sequence>
<feature type="transmembrane region" description="Helical" evidence="1">
    <location>
        <begin position="123"/>
        <end position="142"/>
    </location>
</feature>
<keyword evidence="3" id="KW-1185">Reference proteome</keyword>
<dbReference type="HOGENOM" id="CLU_035509_16_0_1"/>
<protein>
    <submittedName>
        <fullName evidence="2">Uncharacterized protein</fullName>
    </submittedName>
</protein>
<gene>
    <name evidence="2" type="ORF">CERSUDRAFT_83527</name>
</gene>
<feature type="transmembrane region" description="Helical" evidence="1">
    <location>
        <begin position="6"/>
        <end position="26"/>
    </location>
</feature>
<accession>M2RG10</accession>
<keyword evidence="1" id="KW-0812">Transmembrane</keyword>
<proteinExistence type="predicted"/>
<reference evidence="2 3" key="1">
    <citation type="journal article" date="2012" name="Proc. Natl. Acad. Sci. U.S.A.">
        <title>Comparative genomics of Ceriporiopsis subvermispora and Phanerochaete chrysosporium provide insight into selective ligninolysis.</title>
        <authorList>
            <person name="Fernandez-Fueyo E."/>
            <person name="Ruiz-Duenas F.J."/>
            <person name="Ferreira P."/>
            <person name="Floudas D."/>
            <person name="Hibbett D.S."/>
            <person name="Canessa P."/>
            <person name="Larrondo L.F."/>
            <person name="James T.Y."/>
            <person name="Seelenfreund D."/>
            <person name="Lobos S."/>
            <person name="Polanco R."/>
            <person name="Tello M."/>
            <person name="Honda Y."/>
            <person name="Watanabe T."/>
            <person name="Watanabe T."/>
            <person name="Ryu J.S."/>
            <person name="Kubicek C.P."/>
            <person name="Schmoll M."/>
            <person name="Gaskell J."/>
            <person name="Hammel K.E."/>
            <person name="St John F.J."/>
            <person name="Vanden Wymelenberg A."/>
            <person name="Sabat G."/>
            <person name="Splinter BonDurant S."/>
            <person name="Syed K."/>
            <person name="Yadav J.S."/>
            <person name="Doddapaneni H."/>
            <person name="Subramanian V."/>
            <person name="Lavin J.L."/>
            <person name="Oguiza J.A."/>
            <person name="Perez G."/>
            <person name="Pisabarro A.G."/>
            <person name="Ramirez L."/>
            <person name="Santoyo F."/>
            <person name="Master E."/>
            <person name="Coutinho P.M."/>
            <person name="Henrissat B."/>
            <person name="Lombard V."/>
            <person name="Magnuson J.K."/>
            <person name="Kuees U."/>
            <person name="Hori C."/>
            <person name="Igarashi K."/>
            <person name="Samejima M."/>
            <person name="Held B.W."/>
            <person name="Barry K.W."/>
            <person name="LaButti K.M."/>
            <person name="Lapidus A."/>
            <person name="Lindquist E.A."/>
            <person name="Lucas S.M."/>
            <person name="Riley R."/>
            <person name="Salamov A.A."/>
            <person name="Hoffmeister D."/>
            <person name="Schwenk D."/>
            <person name="Hadar Y."/>
            <person name="Yarden O."/>
            <person name="de Vries R.P."/>
            <person name="Wiebenga A."/>
            <person name="Stenlid J."/>
            <person name="Eastwood D."/>
            <person name="Grigoriev I.V."/>
            <person name="Berka R.M."/>
            <person name="Blanchette R.A."/>
            <person name="Kersten P."/>
            <person name="Martinez A.T."/>
            <person name="Vicuna R."/>
            <person name="Cullen D."/>
        </authorList>
    </citation>
    <scope>NUCLEOTIDE SEQUENCE [LARGE SCALE GENOMIC DNA]</scope>
    <source>
        <strain evidence="2 3">B</strain>
    </source>
</reference>
<dbReference type="AlphaFoldDB" id="M2RG10"/>
<feature type="transmembrane region" description="Helical" evidence="1">
    <location>
        <begin position="83"/>
        <end position="102"/>
    </location>
</feature>
<name>M2RG10_CERS8</name>
<feature type="transmembrane region" description="Helical" evidence="1">
    <location>
        <begin position="33"/>
        <end position="52"/>
    </location>
</feature>
<organism evidence="2 3">
    <name type="scientific">Ceriporiopsis subvermispora (strain B)</name>
    <name type="common">White-rot fungus</name>
    <name type="synonym">Gelatoporia subvermispora</name>
    <dbReference type="NCBI Taxonomy" id="914234"/>
    <lineage>
        <taxon>Eukaryota</taxon>
        <taxon>Fungi</taxon>
        <taxon>Dikarya</taxon>
        <taxon>Basidiomycota</taxon>
        <taxon>Agaricomycotina</taxon>
        <taxon>Agaricomycetes</taxon>
        <taxon>Polyporales</taxon>
        <taxon>Gelatoporiaceae</taxon>
        <taxon>Gelatoporia</taxon>
    </lineage>
</organism>